<feature type="domain" description="V-SNARE coiled-coil homology" evidence="4">
    <location>
        <begin position="104"/>
        <end position="164"/>
    </location>
</feature>
<dbReference type="AlphaFoldDB" id="A0A1D1VDK4"/>
<proteinExistence type="predicted"/>
<sequence>MKWFSKKKRSDKNAPYKALLEHEEGTELDDLSTGGLSQLSHSQQTNQYDSYESATSPSPSSSALLALSSSTQTLSRPGSSSSSSSSESDTMLLSKKEDAVKMSRFQMAKQRVDLLTENARESLQQILDRGDKVDDLNERAHNLLKESFQFKKVTRTLKKKMWMKNIKMMLAVLAASAVLLTLLLLYLIPKLSKHVAEGVHKTKEWIKRRKDDVKDTFSSNSTETNETHTNQEVTTSQNGTTVVLVVAVINSTAIPPSEKKSPGGRRRNGAFREEYHSEQNVTIIKPLMPHYPVSRRPHSRKAHSNSDLDDRTPEQIDILWQEAERKLMHVRKQLDRKPYGGRYGWRSV</sequence>
<accession>A0A1D1VDK4</accession>
<dbReference type="SUPFAM" id="SSF58038">
    <property type="entry name" value="SNARE fusion complex"/>
    <property type="match status" value="1"/>
</dbReference>
<evidence type="ECO:0000256" key="3">
    <source>
        <dbReference type="SAM" id="Phobius"/>
    </source>
</evidence>
<keyword evidence="6" id="KW-1185">Reference proteome</keyword>
<feature type="compositionally biased region" description="Basic residues" evidence="2">
    <location>
        <begin position="1"/>
        <end position="10"/>
    </location>
</feature>
<evidence type="ECO:0000256" key="2">
    <source>
        <dbReference type="SAM" id="MobiDB-lite"/>
    </source>
</evidence>
<dbReference type="GO" id="GO:0016192">
    <property type="term" value="P:vesicle-mediated transport"/>
    <property type="evidence" value="ECO:0007669"/>
    <property type="project" value="InterPro"/>
</dbReference>
<comment type="caution">
    <text evidence="5">The sequence shown here is derived from an EMBL/GenBank/DDBJ whole genome shotgun (WGS) entry which is preliminary data.</text>
</comment>
<protein>
    <recommendedName>
        <fullName evidence="4">V-SNARE coiled-coil homology domain-containing protein</fullName>
    </recommendedName>
</protein>
<dbReference type="EMBL" id="BDGG01000004">
    <property type="protein sequence ID" value="GAU98152.1"/>
    <property type="molecule type" value="Genomic_DNA"/>
</dbReference>
<organism evidence="5 6">
    <name type="scientific">Ramazzottius varieornatus</name>
    <name type="common">Water bear</name>
    <name type="synonym">Tardigrade</name>
    <dbReference type="NCBI Taxonomy" id="947166"/>
    <lineage>
        <taxon>Eukaryota</taxon>
        <taxon>Metazoa</taxon>
        <taxon>Ecdysozoa</taxon>
        <taxon>Tardigrada</taxon>
        <taxon>Eutardigrada</taxon>
        <taxon>Parachela</taxon>
        <taxon>Hypsibioidea</taxon>
        <taxon>Ramazzottiidae</taxon>
        <taxon>Ramazzottius</taxon>
    </lineage>
</organism>
<feature type="region of interest" description="Disordered" evidence="2">
    <location>
        <begin position="210"/>
        <end position="236"/>
    </location>
</feature>
<evidence type="ECO:0000313" key="6">
    <source>
        <dbReference type="Proteomes" id="UP000186922"/>
    </source>
</evidence>
<dbReference type="InterPro" id="IPR001388">
    <property type="entry name" value="Synaptobrevin-like"/>
</dbReference>
<dbReference type="GO" id="GO:0016020">
    <property type="term" value="C:membrane"/>
    <property type="evidence" value="ECO:0007669"/>
    <property type="project" value="InterPro"/>
</dbReference>
<dbReference type="CDD" id="cd15843">
    <property type="entry name" value="R-SNARE"/>
    <property type="match status" value="1"/>
</dbReference>
<feature type="compositionally biased region" description="Basic and acidic residues" evidence="2">
    <location>
        <begin position="11"/>
        <end position="25"/>
    </location>
</feature>
<dbReference type="PROSITE" id="PS50892">
    <property type="entry name" value="V_SNARE"/>
    <property type="match status" value="1"/>
</dbReference>
<feature type="compositionally biased region" description="Polar residues" evidence="2">
    <location>
        <begin position="34"/>
        <end position="52"/>
    </location>
</feature>
<dbReference type="OrthoDB" id="10659217at2759"/>
<dbReference type="PRINTS" id="PR00219">
    <property type="entry name" value="SYNAPTOBREVN"/>
</dbReference>
<feature type="compositionally biased region" description="Low complexity" evidence="2">
    <location>
        <begin position="216"/>
        <end position="235"/>
    </location>
</feature>
<gene>
    <name evidence="5" type="primary">RvY_09332-1</name>
    <name evidence="5" type="synonym">RvY_09332.1</name>
    <name evidence="5" type="ORF">RvY_09332</name>
</gene>
<dbReference type="Gene3D" id="1.20.5.110">
    <property type="match status" value="1"/>
</dbReference>
<dbReference type="Proteomes" id="UP000186922">
    <property type="component" value="Unassembled WGS sequence"/>
</dbReference>
<keyword evidence="1" id="KW-0175">Coiled coil</keyword>
<dbReference type="InterPro" id="IPR016444">
    <property type="entry name" value="Synaptobrevin/VAMP"/>
</dbReference>
<keyword evidence="3" id="KW-0472">Membrane</keyword>
<dbReference type="PANTHER" id="PTHR45701">
    <property type="entry name" value="SYNAPTOBREVIN FAMILY MEMBER"/>
    <property type="match status" value="1"/>
</dbReference>
<evidence type="ECO:0000259" key="4">
    <source>
        <dbReference type="PROSITE" id="PS50892"/>
    </source>
</evidence>
<dbReference type="Pfam" id="PF00957">
    <property type="entry name" value="Synaptobrevin"/>
    <property type="match status" value="1"/>
</dbReference>
<name>A0A1D1VDK4_RAMVA</name>
<dbReference type="InterPro" id="IPR042855">
    <property type="entry name" value="V_SNARE_CC"/>
</dbReference>
<evidence type="ECO:0000256" key="1">
    <source>
        <dbReference type="PROSITE-ProRule" id="PRU00290"/>
    </source>
</evidence>
<keyword evidence="3" id="KW-1133">Transmembrane helix</keyword>
<dbReference type="STRING" id="947166.A0A1D1VDK4"/>
<feature type="transmembrane region" description="Helical" evidence="3">
    <location>
        <begin position="168"/>
        <end position="188"/>
    </location>
</feature>
<feature type="region of interest" description="Disordered" evidence="2">
    <location>
        <begin position="1"/>
        <end position="93"/>
    </location>
</feature>
<reference evidence="5 6" key="1">
    <citation type="journal article" date="2016" name="Nat. Commun.">
        <title>Extremotolerant tardigrade genome and improved radiotolerance of human cultured cells by tardigrade-unique protein.</title>
        <authorList>
            <person name="Hashimoto T."/>
            <person name="Horikawa D.D."/>
            <person name="Saito Y."/>
            <person name="Kuwahara H."/>
            <person name="Kozuka-Hata H."/>
            <person name="Shin-I T."/>
            <person name="Minakuchi Y."/>
            <person name="Ohishi K."/>
            <person name="Motoyama A."/>
            <person name="Aizu T."/>
            <person name="Enomoto A."/>
            <person name="Kondo K."/>
            <person name="Tanaka S."/>
            <person name="Hara Y."/>
            <person name="Koshikawa S."/>
            <person name="Sagara H."/>
            <person name="Miura T."/>
            <person name="Yokobori S."/>
            <person name="Miyagawa K."/>
            <person name="Suzuki Y."/>
            <person name="Kubo T."/>
            <person name="Oyama M."/>
            <person name="Kohara Y."/>
            <person name="Fujiyama A."/>
            <person name="Arakawa K."/>
            <person name="Katayama T."/>
            <person name="Toyoda A."/>
            <person name="Kunieda T."/>
        </authorList>
    </citation>
    <scope>NUCLEOTIDE SEQUENCE [LARGE SCALE GENOMIC DNA]</scope>
    <source>
        <strain evidence="5 6">YOKOZUNA-1</strain>
    </source>
</reference>
<feature type="compositionally biased region" description="Low complexity" evidence="2">
    <location>
        <begin position="53"/>
        <end position="93"/>
    </location>
</feature>
<evidence type="ECO:0000313" key="5">
    <source>
        <dbReference type="EMBL" id="GAU98152.1"/>
    </source>
</evidence>
<keyword evidence="3" id="KW-0812">Transmembrane</keyword>